<dbReference type="PANTHER" id="PTHR43775:SF49">
    <property type="entry name" value="SYNTHASE, PUTATIVE (JCVI)-RELATED"/>
    <property type="match status" value="1"/>
</dbReference>
<dbReference type="InterPro" id="IPR011032">
    <property type="entry name" value="GroES-like_sf"/>
</dbReference>
<dbReference type="PROSITE" id="PS52019">
    <property type="entry name" value="PKS_MFAS_DH"/>
    <property type="match status" value="1"/>
</dbReference>
<dbReference type="InterPro" id="IPR049900">
    <property type="entry name" value="PKS_mFAS_DH"/>
</dbReference>
<dbReference type="Gene3D" id="3.90.180.10">
    <property type="entry name" value="Medium-chain alcohol dehydrogenases, catalytic domain"/>
    <property type="match status" value="1"/>
</dbReference>
<feature type="region of interest" description="N-terminal hotdog fold" evidence="8">
    <location>
        <begin position="886"/>
        <end position="1014"/>
    </location>
</feature>
<evidence type="ECO:0000256" key="3">
    <source>
        <dbReference type="ARBA" id="ARBA00022603"/>
    </source>
</evidence>
<dbReference type="InterPro" id="IPR014031">
    <property type="entry name" value="Ketoacyl_synth_C"/>
</dbReference>
<keyword evidence="3" id="KW-0489">Methyltransferase</keyword>
<dbReference type="SUPFAM" id="SSF50129">
    <property type="entry name" value="GroES-like"/>
    <property type="match status" value="1"/>
</dbReference>
<dbReference type="Gene3D" id="3.40.50.150">
    <property type="entry name" value="Vaccinia Virus protein VP39"/>
    <property type="match status" value="1"/>
</dbReference>
<dbReference type="InterPro" id="IPR042104">
    <property type="entry name" value="PKS_dehydratase_sf"/>
</dbReference>
<dbReference type="PROSITE" id="PS50075">
    <property type="entry name" value="CARRIER"/>
    <property type="match status" value="1"/>
</dbReference>
<dbReference type="Gene3D" id="3.40.50.720">
    <property type="entry name" value="NAD(P)-binding Rossmann-like Domain"/>
    <property type="match status" value="2"/>
</dbReference>
<keyword evidence="2" id="KW-0597">Phosphoprotein</keyword>
<dbReference type="GO" id="GO:0016491">
    <property type="term" value="F:oxidoreductase activity"/>
    <property type="evidence" value="ECO:0007669"/>
    <property type="project" value="InterPro"/>
</dbReference>
<feature type="domain" description="PKS/mFAS DH" evidence="11">
    <location>
        <begin position="886"/>
        <end position="1170"/>
    </location>
</feature>
<dbReference type="GO" id="GO:0008168">
    <property type="term" value="F:methyltransferase activity"/>
    <property type="evidence" value="ECO:0007669"/>
    <property type="project" value="UniProtKB-KW"/>
</dbReference>
<dbReference type="InterPro" id="IPR013217">
    <property type="entry name" value="Methyltransf_12"/>
</dbReference>
<dbReference type="InterPro" id="IPR029063">
    <property type="entry name" value="SAM-dependent_MTases_sf"/>
</dbReference>
<evidence type="ECO:0000313" key="12">
    <source>
        <dbReference type="EMBL" id="KAF1979110.1"/>
    </source>
</evidence>
<accession>A0A6A5VRB2</accession>
<dbReference type="Gene3D" id="3.40.366.10">
    <property type="entry name" value="Malonyl-Coenzyme A Acyl Carrier Protein, domain 2"/>
    <property type="match status" value="1"/>
</dbReference>
<feature type="domain" description="Carrier" evidence="9">
    <location>
        <begin position="2359"/>
        <end position="2437"/>
    </location>
</feature>
<dbReference type="Pfam" id="PF16197">
    <property type="entry name" value="KAsynt_C_assoc"/>
    <property type="match status" value="1"/>
</dbReference>
<dbReference type="InterPro" id="IPR020841">
    <property type="entry name" value="PKS_Beta-ketoAc_synthase_dom"/>
</dbReference>
<dbReference type="Proteomes" id="UP000800036">
    <property type="component" value="Unassembled WGS sequence"/>
</dbReference>
<keyword evidence="5" id="KW-0521">NADP</keyword>
<evidence type="ECO:0000256" key="7">
    <source>
        <dbReference type="ARBA" id="ARBA00023315"/>
    </source>
</evidence>
<dbReference type="InterPro" id="IPR049552">
    <property type="entry name" value="PKS_DH_N"/>
</dbReference>
<dbReference type="SUPFAM" id="SSF51735">
    <property type="entry name" value="NAD(P)-binding Rossmann-fold domains"/>
    <property type="match status" value="2"/>
</dbReference>
<dbReference type="GO" id="GO:0004312">
    <property type="term" value="F:fatty acid synthase activity"/>
    <property type="evidence" value="ECO:0007669"/>
    <property type="project" value="TreeGrafter"/>
</dbReference>
<evidence type="ECO:0000256" key="5">
    <source>
        <dbReference type="ARBA" id="ARBA00022857"/>
    </source>
</evidence>
<dbReference type="Pfam" id="PF00550">
    <property type="entry name" value="PP-binding"/>
    <property type="match status" value="1"/>
</dbReference>
<evidence type="ECO:0000259" key="9">
    <source>
        <dbReference type="PROSITE" id="PS50075"/>
    </source>
</evidence>
<dbReference type="PANTHER" id="PTHR43775">
    <property type="entry name" value="FATTY ACID SYNTHASE"/>
    <property type="match status" value="1"/>
</dbReference>
<dbReference type="InterPro" id="IPR016039">
    <property type="entry name" value="Thiolase-like"/>
</dbReference>
<evidence type="ECO:0000256" key="2">
    <source>
        <dbReference type="ARBA" id="ARBA00022553"/>
    </source>
</evidence>
<keyword evidence="13" id="KW-1185">Reference proteome</keyword>
<feature type="domain" description="Ketosynthase family 3 (KS3)" evidence="10">
    <location>
        <begin position="1"/>
        <end position="410"/>
    </location>
</feature>
<dbReference type="Gene3D" id="3.30.70.3290">
    <property type="match status" value="1"/>
</dbReference>
<dbReference type="Pfam" id="PF13602">
    <property type="entry name" value="ADH_zinc_N_2"/>
    <property type="match status" value="1"/>
</dbReference>
<dbReference type="CDD" id="cd02440">
    <property type="entry name" value="AdoMet_MTases"/>
    <property type="match status" value="1"/>
</dbReference>
<evidence type="ECO:0000259" key="10">
    <source>
        <dbReference type="PROSITE" id="PS52004"/>
    </source>
</evidence>
<dbReference type="Pfam" id="PF02801">
    <property type="entry name" value="Ketoacyl-synt_C"/>
    <property type="match status" value="1"/>
</dbReference>
<dbReference type="GO" id="GO:0044550">
    <property type="term" value="P:secondary metabolite biosynthetic process"/>
    <property type="evidence" value="ECO:0007669"/>
    <property type="project" value="TreeGrafter"/>
</dbReference>
<dbReference type="InterPro" id="IPR032821">
    <property type="entry name" value="PKS_assoc"/>
</dbReference>
<dbReference type="GO" id="GO:0032259">
    <property type="term" value="P:methylation"/>
    <property type="evidence" value="ECO:0007669"/>
    <property type="project" value="UniProtKB-KW"/>
</dbReference>
<protein>
    <submittedName>
        <fullName evidence="12">Putative polyketide synthase</fullName>
    </submittedName>
</protein>
<dbReference type="PROSITE" id="PS52004">
    <property type="entry name" value="KS3_2"/>
    <property type="match status" value="1"/>
</dbReference>
<keyword evidence="6" id="KW-0511">Multifunctional enzyme</keyword>
<dbReference type="InterPro" id="IPR020843">
    <property type="entry name" value="ER"/>
</dbReference>
<name>A0A6A5VRB2_9PLEO</name>
<dbReference type="Pfam" id="PF08240">
    <property type="entry name" value="ADH_N"/>
    <property type="match status" value="1"/>
</dbReference>
<dbReference type="SUPFAM" id="SSF53901">
    <property type="entry name" value="Thiolase-like"/>
    <property type="match status" value="1"/>
</dbReference>
<dbReference type="Pfam" id="PF21089">
    <property type="entry name" value="PKS_DH_N"/>
    <property type="match status" value="1"/>
</dbReference>
<dbReference type="EMBL" id="ML976658">
    <property type="protein sequence ID" value="KAF1979110.1"/>
    <property type="molecule type" value="Genomic_DNA"/>
</dbReference>
<dbReference type="Gene3D" id="3.40.47.10">
    <property type="match status" value="1"/>
</dbReference>
<dbReference type="SMART" id="SM00826">
    <property type="entry name" value="PKS_DH"/>
    <property type="match status" value="1"/>
</dbReference>
<reference evidence="12" key="1">
    <citation type="journal article" date="2020" name="Stud. Mycol.">
        <title>101 Dothideomycetes genomes: a test case for predicting lifestyles and emergence of pathogens.</title>
        <authorList>
            <person name="Haridas S."/>
            <person name="Albert R."/>
            <person name="Binder M."/>
            <person name="Bloem J."/>
            <person name="Labutti K."/>
            <person name="Salamov A."/>
            <person name="Andreopoulos B."/>
            <person name="Baker S."/>
            <person name="Barry K."/>
            <person name="Bills G."/>
            <person name="Bluhm B."/>
            <person name="Cannon C."/>
            <person name="Castanera R."/>
            <person name="Culley D."/>
            <person name="Daum C."/>
            <person name="Ezra D."/>
            <person name="Gonzalez J."/>
            <person name="Henrissat B."/>
            <person name="Kuo A."/>
            <person name="Liang C."/>
            <person name="Lipzen A."/>
            <person name="Lutzoni F."/>
            <person name="Magnuson J."/>
            <person name="Mondo S."/>
            <person name="Nolan M."/>
            <person name="Ohm R."/>
            <person name="Pangilinan J."/>
            <person name="Park H.-J."/>
            <person name="Ramirez L."/>
            <person name="Alfaro M."/>
            <person name="Sun H."/>
            <person name="Tritt A."/>
            <person name="Yoshinaga Y."/>
            <person name="Zwiers L.-H."/>
            <person name="Turgeon B."/>
            <person name="Goodwin S."/>
            <person name="Spatafora J."/>
            <person name="Crous P."/>
            <person name="Grigoriev I."/>
        </authorList>
    </citation>
    <scope>NUCLEOTIDE SEQUENCE</scope>
    <source>
        <strain evidence="12">CBS 107.79</strain>
    </source>
</reference>
<dbReference type="SUPFAM" id="SSF53335">
    <property type="entry name" value="S-adenosyl-L-methionine-dependent methyltransferases"/>
    <property type="match status" value="1"/>
</dbReference>
<dbReference type="Pfam" id="PF14765">
    <property type="entry name" value="PS-DH"/>
    <property type="match status" value="1"/>
</dbReference>
<dbReference type="InterPro" id="IPR016035">
    <property type="entry name" value="Acyl_Trfase/lysoPLipase"/>
</dbReference>
<gene>
    <name evidence="12" type="ORF">BU23DRAFT_497058</name>
</gene>
<proteinExistence type="predicted"/>
<dbReference type="SMART" id="SM00827">
    <property type="entry name" value="PKS_AT"/>
    <property type="match status" value="1"/>
</dbReference>
<dbReference type="Gene3D" id="1.10.1200.10">
    <property type="entry name" value="ACP-like"/>
    <property type="match status" value="1"/>
</dbReference>
<evidence type="ECO:0000256" key="4">
    <source>
        <dbReference type="ARBA" id="ARBA00022679"/>
    </source>
</evidence>
<feature type="active site" description="Proton acceptor; for dehydratase activity" evidence="8">
    <location>
        <position position="918"/>
    </location>
</feature>
<dbReference type="GO" id="GO:0031177">
    <property type="term" value="F:phosphopantetheine binding"/>
    <property type="evidence" value="ECO:0007669"/>
    <property type="project" value="InterPro"/>
</dbReference>
<dbReference type="SUPFAM" id="SSF47336">
    <property type="entry name" value="ACP-like"/>
    <property type="match status" value="1"/>
</dbReference>
<dbReference type="InterPro" id="IPR014030">
    <property type="entry name" value="Ketoacyl_synth_N"/>
</dbReference>
<dbReference type="Gene3D" id="3.10.129.110">
    <property type="entry name" value="Polyketide synthase dehydratase"/>
    <property type="match status" value="1"/>
</dbReference>
<dbReference type="InterPro" id="IPR036736">
    <property type="entry name" value="ACP-like_sf"/>
</dbReference>
<dbReference type="InterPro" id="IPR013154">
    <property type="entry name" value="ADH-like_N"/>
</dbReference>
<dbReference type="CDD" id="cd05195">
    <property type="entry name" value="enoyl_red"/>
    <property type="match status" value="1"/>
</dbReference>
<dbReference type="SUPFAM" id="SSF52151">
    <property type="entry name" value="FabD/lysophospholipase-like"/>
    <property type="match status" value="1"/>
</dbReference>
<dbReference type="InterPro" id="IPR020807">
    <property type="entry name" value="PKS_DH"/>
</dbReference>
<dbReference type="InterPro" id="IPR036291">
    <property type="entry name" value="NAD(P)-bd_dom_sf"/>
</dbReference>
<dbReference type="GO" id="GO:1901336">
    <property type="term" value="P:lactone biosynthetic process"/>
    <property type="evidence" value="ECO:0007669"/>
    <property type="project" value="UniProtKB-ARBA"/>
</dbReference>
<dbReference type="FunFam" id="3.40.50.720:FF:000209">
    <property type="entry name" value="Polyketide synthase Pks12"/>
    <property type="match status" value="1"/>
</dbReference>
<evidence type="ECO:0000259" key="11">
    <source>
        <dbReference type="PROSITE" id="PS52019"/>
    </source>
</evidence>
<dbReference type="InterPro" id="IPR016036">
    <property type="entry name" value="Malonyl_transacylase_ACP-bd"/>
</dbReference>
<evidence type="ECO:0000256" key="8">
    <source>
        <dbReference type="PROSITE-ProRule" id="PRU01363"/>
    </source>
</evidence>
<evidence type="ECO:0000313" key="13">
    <source>
        <dbReference type="Proteomes" id="UP000800036"/>
    </source>
</evidence>
<dbReference type="InterPro" id="IPR013968">
    <property type="entry name" value="PKS_KR"/>
</dbReference>
<keyword evidence="1" id="KW-0596">Phosphopantetheine</keyword>
<dbReference type="OrthoDB" id="329835at2759"/>
<dbReference type="InterPro" id="IPR001227">
    <property type="entry name" value="Ac_transferase_dom_sf"/>
</dbReference>
<dbReference type="InterPro" id="IPR014043">
    <property type="entry name" value="Acyl_transferase_dom"/>
</dbReference>
<evidence type="ECO:0000256" key="6">
    <source>
        <dbReference type="ARBA" id="ARBA00023268"/>
    </source>
</evidence>
<dbReference type="SUPFAM" id="SSF55048">
    <property type="entry name" value="Probable ACP-binding domain of malonyl-CoA ACP transacylase"/>
    <property type="match status" value="1"/>
</dbReference>
<dbReference type="SMART" id="SM00825">
    <property type="entry name" value="PKS_KS"/>
    <property type="match status" value="1"/>
</dbReference>
<feature type="region of interest" description="C-terminal hotdog fold" evidence="8">
    <location>
        <begin position="1026"/>
        <end position="1170"/>
    </location>
</feature>
<dbReference type="FunFam" id="3.40.366.10:FF:000002">
    <property type="entry name" value="Probable polyketide synthase 2"/>
    <property type="match status" value="1"/>
</dbReference>
<dbReference type="InterPro" id="IPR057326">
    <property type="entry name" value="KR_dom"/>
</dbReference>
<dbReference type="SMART" id="SM00823">
    <property type="entry name" value="PKS_PP"/>
    <property type="match status" value="1"/>
</dbReference>
<keyword evidence="4" id="KW-0808">Transferase</keyword>
<dbReference type="Pfam" id="PF00698">
    <property type="entry name" value="Acyl_transf_1"/>
    <property type="match status" value="1"/>
</dbReference>
<organism evidence="12 13">
    <name type="scientific">Bimuria novae-zelandiae CBS 107.79</name>
    <dbReference type="NCBI Taxonomy" id="1447943"/>
    <lineage>
        <taxon>Eukaryota</taxon>
        <taxon>Fungi</taxon>
        <taxon>Dikarya</taxon>
        <taxon>Ascomycota</taxon>
        <taxon>Pezizomycotina</taxon>
        <taxon>Dothideomycetes</taxon>
        <taxon>Pleosporomycetidae</taxon>
        <taxon>Pleosporales</taxon>
        <taxon>Massarineae</taxon>
        <taxon>Didymosphaeriaceae</taxon>
        <taxon>Bimuria</taxon>
    </lineage>
</organism>
<dbReference type="Pfam" id="PF08242">
    <property type="entry name" value="Methyltransf_12"/>
    <property type="match status" value="1"/>
</dbReference>
<dbReference type="SMART" id="SM00822">
    <property type="entry name" value="PKS_KR"/>
    <property type="match status" value="1"/>
</dbReference>
<dbReference type="InterPro" id="IPR009081">
    <property type="entry name" value="PP-bd_ACP"/>
</dbReference>
<dbReference type="SMART" id="SM00829">
    <property type="entry name" value="PKS_ER"/>
    <property type="match status" value="1"/>
</dbReference>
<evidence type="ECO:0000256" key="1">
    <source>
        <dbReference type="ARBA" id="ARBA00022450"/>
    </source>
</evidence>
<feature type="active site" description="Proton donor; for dehydratase activity" evidence="8">
    <location>
        <position position="1087"/>
    </location>
</feature>
<dbReference type="InterPro" id="IPR050091">
    <property type="entry name" value="PKS_NRPS_Biosynth_Enz"/>
</dbReference>
<dbReference type="CDD" id="cd00833">
    <property type="entry name" value="PKS"/>
    <property type="match status" value="1"/>
</dbReference>
<sequence>MALRLPGDISTPEGLWDLLHSKRDARTPIPSTRYNASSFHSPLGLPGTVASSHGYFLSTPLTHFDASFFAMSRSEIAQLDPQQRLLLEVVYECMESAGQSNWRGGNTGCYVGSFGEDWAEISGRDTQGEGVYRISGTGDFAVANRVSYEFDLKGPSMTIRTGCSSSLIALHEACSALSLNHIPSALVAGTNLILSPTMTQHMTSQGVLSPSGSCKTFSADADGYARGEAINCIYIKKLDDALRDGDPVRAVIRATALNCDGKTAGLTNPSSAAHEGMMRVAYESAGLDVRETAYVECHGTGTAVGDPLETVAIGNVFGGEGLYIGSVKPNVGHSEGASGLTSLIKAVLALEHRTIPPNINFSSPNPKIPFAKANLKVPVEPTPWPGDRAERVSVNSFGIGGANAHVILDSAASFLATYACAKARVAKPSPHQQDAHLLVLSANTPDSLRRRVTSTETYLSSHAPAIVDIAHTLALRREHLPHRAFGIASADQVLTFSSFQKAPRAVPDIAYVFTGQGAQWAGMGASLMASFPRFRETMAQLDSVLQALPLPPVWTIQDELATTKRDSRINSAEFAQPLCTALQIGLINLLSGWGVRPAAVVGHSSGEIAAAYAAGSISSSAAIIVAYYRGLVTKGKSREGAMAAVGLGREEAERLGILGEAGGVVVACENSPKSLTLSGDAEGVDKVVEALKRERPEVFCRRLKVEMAYHSHHMAEFAQRYEDLIAPHVHADVPKVPFYSTVMGKPVKEANALDATYWRANMEHPVLFSTAVASLLASTPSHPTVLVEIGPHPALAGPLRQIFQAHQPSPSPTYISTLTRNKDQVHALLATAGQLFQQGVPLDFAATNGPGKVLTDLPTYPWQHDVSYWTESRVSRNWRFRAFPHHELLGSRMLESSDIEPAWRNVLRLDSVPWLRDHKIVDDIVFPAAGYIAAIGEALRQTTGSSEYSIRRLVVKSAFVLQEGQTPEFITHLKPVALTESLESEWFDVTITSYDGAKWTKHCVGQARGGSDSNLPVATRSIDAHPRAVQPKVWYPAMKKMGLNYGPRFQCLRDITAHPVRPIASAHVDDDRELHRSVYAVHPTVIDQMLQLFTVAMSNGMARRLDKLAIPAVIGELYISESGPSVTMEVEAHVTPKGAIHGSALATSDGKVVLSLSDSAFNPLETDTSSAERQDNLAAVRLEWRPDINFVPAAELIRSRGNKREAILLVEKVAVLCMIETAFRIATLDIAPTHLRKFRSWLDMEITRMKNGDYVVVPQAQQWTGLPSAERLKLLEKALIEASTDESSKPIASVIQRVLDSCDDVFHGRISGVELLLPDNGLASIYAFYQDMVDFSDFFALLGHAQPTMRILEVGAGTGGTTSWVLEALQTPEGVRLFSEYHYTDVSAGFFPAAKEKFKEYTGIEYAVLDIGKDVGGQGFGSDYDVVVASNVLHATPNLQETLANVRKLLAPGGRLFLQELCPTLRWTNFIMGLLPGWWLGEADKRPTEPFVAPERWDEELRAAGFSGVDSVILDNAEPLQINANILSTAVETVSESKKEVSFLCHAERGSVVQEVADHFVREGYAVNWLTLDHEPNSDQTIIVLLDLNIPILYDISAEDLARIQAFFSHRSNHSNSIIWVSKSAQVRCSDPSHGLLPGFARTVRSELSLDLATFEVDCLGADAWGALVQLSQGFSTRRKNDALNPEYEYAFFDGRIHTGRFHWIASTDSGEPTSAAATEARLEIGKYGLLGSLSWKHSDVKDILRGHEVEVQIRSVGLNFKDVLVSMGIVDGPKDKLGLEGSGVVTRVAPGVANLRVGDRVFICDVGCLATKMVTSAKLCAKIPDSLSFEDAATMPCVYSTVIHSFVGVGGLESGQSVLIHSACGGVGIAAIQVCRMLGAEIYATVGSEEKVQYLIDTFSIPRAHIFDSRSASFLPNLMRETHDRGVDLVLNSLSGELLHASWKCVAPFGKMLEIGKRDFIGHARLNMDIFALNRTFAGIDLAQLTLEKPQVCRKLLEQCLAYYRDGSIEPIRPVKSFKAAHVVDAFRYMQKGQHIGKIVINMPESAQELQAQPESPQMRFEMEKSYLLCGGLGGLGRAVSTWMVERGARHLIYFSRSAGTMPEDTAFFAELKAQGCTARAVAGSVASLEDVRRAISMAEKPIAGVIQLSMVLRDQNFLQMTHEEWQTSISPKVHGTWNLHEAFQDTKLDFFLLFSSLSGIVGQWGQANYATANTFLDSFVQYRHGLGLPASVIDVGMMEDVGYVSQNASLLDKLRAYSMHGLKETDLLCAIETAIKRSLPGPPREGRYCNMAQLTTGLASAKSISDPSNRAIWKHDVRMALYRNREPEKETSSGTASESLQDFLRSVASTPTVLDDEENVDFLTQEIGKRIRSFMIQSDEPIDTNLTLSDLGVDSLVSIEIRNWWRMGLGLEISVLEIMSAGSVNRLGAIAVEGLRAKYGPKEGPHPGLAMKAP</sequence>
<keyword evidence="7" id="KW-0012">Acyltransferase</keyword>
<dbReference type="InterPro" id="IPR020806">
    <property type="entry name" value="PKS_PP-bd"/>
</dbReference>
<dbReference type="Pfam" id="PF08659">
    <property type="entry name" value="KR"/>
    <property type="match status" value="1"/>
</dbReference>
<dbReference type="GO" id="GO:0006633">
    <property type="term" value="P:fatty acid biosynthetic process"/>
    <property type="evidence" value="ECO:0007669"/>
    <property type="project" value="TreeGrafter"/>
</dbReference>
<dbReference type="Pfam" id="PF00109">
    <property type="entry name" value="ketoacyl-synt"/>
    <property type="match status" value="1"/>
</dbReference>
<dbReference type="InterPro" id="IPR049551">
    <property type="entry name" value="PKS_DH_C"/>
</dbReference>